<dbReference type="KEGG" id="vil:CFK37_13710"/>
<evidence type="ECO:0000256" key="6">
    <source>
        <dbReference type="ARBA" id="ARBA00049417"/>
    </source>
</evidence>
<dbReference type="EC" id="3.6.1.41" evidence="1"/>
<dbReference type="PANTHER" id="PTHR35795">
    <property type="entry name" value="SLR1885 PROTEIN"/>
    <property type="match status" value="1"/>
</dbReference>
<gene>
    <name evidence="8" type="ORF">CFK37_13710</name>
</gene>
<dbReference type="CDD" id="cd00077">
    <property type="entry name" value="HDc"/>
    <property type="match status" value="1"/>
</dbReference>
<evidence type="ECO:0000256" key="1">
    <source>
        <dbReference type="ARBA" id="ARBA00012506"/>
    </source>
</evidence>
<keyword evidence="2" id="KW-0479">Metal-binding</keyword>
<evidence type="ECO:0000256" key="4">
    <source>
        <dbReference type="ARBA" id="ARBA00022801"/>
    </source>
</evidence>
<dbReference type="PANTHER" id="PTHR35795:SF1">
    <property type="entry name" value="BIS(5'-NUCLEOSYL)-TETRAPHOSPHATASE, SYMMETRICAL"/>
    <property type="match status" value="1"/>
</dbReference>
<sequence>MRNDEAIDIIKPALTKARFEHTLRVADTAAELANLYHVSTEKVELAAIFHDYAKFKPLDEMKQFILDSQLPNDLLDYHHEVWHGPVASVIVAEQFGIKDQEISDAIRYHTTGKANLGAMGMVVFLADYIEPGRSIPGVDEVRAMAREDLFHACLMVSRNTLQFLLSKNTTIYPDSFHAYNYFLSQLKKA</sequence>
<dbReference type="Pfam" id="PF01966">
    <property type="entry name" value="HD"/>
    <property type="match status" value="1"/>
</dbReference>
<evidence type="ECO:0000256" key="3">
    <source>
        <dbReference type="ARBA" id="ARBA00022741"/>
    </source>
</evidence>
<dbReference type="InterPro" id="IPR005249">
    <property type="entry name" value="YqeK"/>
</dbReference>
<evidence type="ECO:0000313" key="9">
    <source>
        <dbReference type="Proteomes" id="UP000198312"/>
    </source>
</evidence>
<dbReference type="SUPFAM" id="SSF109604">
    <property type="entry name" value="HD-domain/PDEase-like"/>
    <property type="match status" value="1"/>
</dbReference>
<reference evidence="8 9" key="1">
    <citation type="submission" date="2017-07" db="EMBL/GenBank/DDBJ databases">
        <title>Virgibacillus sp. LM2416.</title>
        <authorList>
            <person name="Tak E.J."/>
            <person name="Bae J.-W."/>
        </authorList>
    </citation>
    <scope>NUCLEOTIDE SEQUENCE [LARGE SCALE GENOMIC DNA]</scope>
    <source>
        <strain evidence="8 9">LM2416</strain>
    </source>
</reference>
<dbReference type="GO" id="GO:0008803">
    <property type="term" value="F:bis(5'-nucleosyl)-tetraphosphatase (symmetrical) activity"/>
    <property type="evidence" value="ECO:0007669"/>
    <property type="project" value="UniProtKB-EC"/>
</dbReference>
<evidence type="ECO:0000313" key="8">
    <source>
        <dbReference type="EMBL" id="ASK63129.1"/>
    </source>
</evidence>
<dbReference type="EMBL" id="CP022315">
    <property type="protein sequence ID" value="ASK63129.1"/>
    <property type="molecule type" value="Genomic_DNA"/>
</dbReference>
<evidence type="ECO:0000256" key="2">
    <source>
        <dbReference type="ARBA" id="ARBA00022723"/>
    </source>
</evidence>
<keyword evidence="4 8" id="KW-0378">Hydrolase</keyword>
<dbReference type="InterPro" id="IPR006674">
    <property type="entry name" value="HD_domain"/>
</dbReference>
<accession>A0A220U4T6</accession>
<dbReference type="SMART" id="SM00471">
    <property type="entry name" value="HDc"/>
    <property type="match status" value="1"/>
</dbReference>
<dbReference type="Proteomes" id="UP000198312">
    <property type="component" value="Chromosome"/>
</dbReference>
<keyword evidence="5" id="KW-0408">Iron</keyword>
<protein>
    <recommendedName>
        <fullName evidence="1">bis(5'-nucleosyl)-tetraphosphatase (symmetrical)</fullName>
        <ecNumber evidence="1">3.6.1.41</ecNumber>
    </recommendedName>
</protein>
<name>A0A220U4T6_9BACI</name>
<dbReference type="OrthoDB" id="9782134at2"/>
<dbReference type="Gene3D" id="1.10.3210.10">
    <property type="entry name" value="Hypothetical protein af1432"/>
    <property type="match status" value="1"/>
</dbReference>
<dbReference type="RefSeq" id="WP_089062388.1">
    <property type="nucleotide sequence ID" value="NZ_CP022315.1"/>
</dbReference>
<evidence type="ECO:0000256" key="5">
    <source>
        <dbReference type="ARBA" id="ARBA00023004"/>
    </source>
</evidence>
<dbReference type="AlphaFoldDB" id="A0A220U4T6"/>
<dbReference type="InterPro" id="IPR051094">
    <property type="entry name" value="Diverse_Catalytic_Enzymes"/>
</dbReference>
<evidence type="ECO:0000259" key="7">
    <source>
        <dbReference type="PROSITE" id="PS51831"/>
    </source>
</evidence>
<dbReference type="GO" id="GO:0000166">
    <property type="term" value="F:nucleotide binding"/>
    <property type="evidence" value="ECO:0007669"/>
    <property type="project" value="UniProtKB-KW"/>
</dbReference>
<keyword evidence="3" id="KW-0547">Nucleotide-binding</keyword>
<dbReference type="NCBIfam" id="TIGR00488">
    <property type="entry name" value="bis(5'-nucleosyl)-tetraphosphatase (symmetrical) YqeK"/>
    <property type="match status" value="1"/>
</dbReference>
<keyword evidence="9" id="KW-1185">Reference proteome</keyword>
<feature type="domain" description="HD" evidence="7">
    <location>
        <begin position="18"/>
        <end position="132"/>
    </location>
</feature>
<dbReference type="PROSITE" id="PS51831">
    <property type="entry name" value="HD"/>
    <property type="match status" value="1"/>
</dbReference>
<dbReference type="InterPro" id="IPR003607">
    <property type="entry name" value="HD/PDEase_dom"/>
</dbReference>
<proteinExistence type="predicted"/>
<organism evidence="8 9">
    <name type="scientific">Virgibacillus phasianinus</name>
    <dbReference type="NCBI Taxonomy" id="2017483"/>
    <lineage>
        <taxon>Bacteria</taxon>
        <taxon>Bacillati</taxon>
        <taxon>Bacillota</taxon>
        <taxon>Bacilli</taxon>
        <taxon>Bacillales</taxon>
        <taxon>Bacillaceae</taxon>
        <taxon>Virgibacillus</taxon>
    </lineage>
</organism>
<comment type="catalytic activity">
    <reaction evidence="6">
        <text>P(1),P(4)-bis(5'-adenosyl) tetraphosphate + H2O = 2 ADP + 2 H(+)</text>
        <dbReference type="Rhea" id="RHEA:24252"/>
        <dbReference type="ChEBI" id="CHEBI:15377"/>
        <dbReference type="ChEBI" id="CHEBI:15378"/>
        <dbReference type="ChEBI" id="CHEBI:58141"/>
        <dbReference type="ChEBI" id="CHEBI:456216"/>
        <dbReference type="EC" id="3.6.1.41"/>
    </reaction>
</comment>
<dbReference type="GO" id="GO:0046872">
    <property type="term" value="F:metal ion binding"/>
    <property type="evidence" value="ECO:0007669"/>
    <property type="project" value="UniProtKB-KW"/>
</dbReference>